<dbReference type="RefSeq" id="XP_031555453.1">
    <property type="nucleotide sequence ID" value="XM_031699593.1"/>
</dbReference>
<accession>A0A6P8HKM6</accession>
<evidence type="ECO:0000313" key="12">
    <source>
        <dbReference type="RefSeq" id="XP_031555453.1"/>
    </source>
</evidence>
<dbReference type="Proteomes" id="UP000515163">
    <property type="component" value="Unplaced"/>
</dbReference>
<evidence type="ECO:0000259" key="10">
    <source>
        <dbReference type="Pfam" id="PF13850"/>
    </source>
</evidence>
<keyword evidence="4 8" id="KW-0812">Transmembrane</keyword>
<feature type="transmembrane region" description="Helical" evidence="8">
    <location>
        <begin position="391"/>
        <end position="412"/>
    </location>
</feature>
<keyword evidence="6 8" id="KW-0472">Membrane</keyword>
<dbReference type="GO" id="GO:0005789">
    <property type="term" value="C:endoplasmic reticulum membrane"/>
    <property type="evidence" value="ECO:0007669"/>
    <property type="project" value="TreeGrafter"/>
</dbReference>
<dbReference type="GO" id="GO:0000139">
    <property type="term" value="C:Golgi membrane"/>
    <property type="evidence" value="ECO:0007669"/>
    <property type="project" value="TreeGrafter"/>
</dbReference>
<dbReference type="FunCoup" id="A0A6P8HKM6">
    <property type="interactions" value="1605"/>
</dbReference>
<evidence type="ECO:0000256" key="6">
    <source>
        <dbReference type="ARBA" id="ARBA00023136"/>
    </source>
</evidence>
<proteinExistence type="inferred from homology"/>
<keyword evidence="5 8" id="KW-1133">Transmembrane helix</keyword>
<evidence type="ECO:0000256" key="1">
    <source>
        <dbReference type="ARBA" id="ARBA00004257"/>
    </source>
</evidence>
<evidence type="ECO:0000313" key="11">
    <source>
        <dbReference type="Proteomes" id="UP000515163"/>
    </source>
</evidence>
<evidence type="ECO:0000256" key="7">
    <source>
        <dbReference type="ARBA" id="ARBA00040493"/>
    </source>
</evidence>
<reference evidence="12" key="1">
    <citation type="submission" date="2025-08" db="UniProtKB">
        <authorList>
            <consortium name="RefSeq"/>
        </authorList>
    </citation>
    <scope>IDENTIFICATION</scope>
    <source>
        <tissue evidence="12">Tentacle</tissue>
    </source>
</reference>
<dbReference type="InterPro" id="IPR012936">
    <property type="entry name" value="Erv_C"/>
</dbReference>
<evidence type="ECO:0000256" key="8">
    <source>
        <dbReference type="SAM" id="Phobius"/>
    </source>
</evidence>
<dbReference type="Pfam" id="PF07970">
    <property type="entry name" value="COPIIcoated_ERV"/>
    <property type="match status" value="1"/>
</dbReference>
<gene>
    <name evidence="12" type="primary">LOC116292309</name>
</gene>
<sequence length="433" mass="49224">MQSKDLFTTLKRFDAYPKTLEDFRIKTFGGAAVTFISGVLMFLLFVSELNYYLTTEVTPELFVDTTRGQKLKINVDISFSKLPCVYLSIDAMDVSGEQQIDVASHMLKKRLDLDGKPIDEKAEKEDLGDKSHQAKELLELDPNRCESCYGAETPDSKCCNTCEEVRDAYRRKGWALSSIDDVKQSPLTAAYISLITHFNVIISKQVAGNFHFAPGKSFQQHHIHVSILKLKSGGNVISMNLHDLQPFGETKFNLTHRINHLSFGHDYPGKEYPLDNTLVPAEESGSMYQYFVKIVPTTYRKLGGEILHTHQFSVTKHRRTVRQRTGEHGLPDSPHASVFCHQASQDSQTENRRTWPPSYHLLDIDHHRFADFTFYRNHNINRFSPHCFRSFMHFLTGVCAIIGGIFTVAGLVDSMIYHSSRAIQKKIDLGKAN</sequence>
<protein>
    <recommendedName>
        <fullName evidence="7">Endoplasmic reticulum-Golgi intermediate compartment protein 3</fullName>
    </recommendedName>
</protein>
<feature type="domain" description="Endoplasmic reticulum vesicle transporter N-terminal" evidence="10">
    <location>
        <begin position="10"/>
        <end position="99"/>
    </location>
</feature>
<dbReference type="InterPro" id="IPR045888">
    <property type="entry name" value="Erv"/>
</dbReference>
<evidence type="ECO:0000256" key="2">
    <source>
        <dbReference type="ARBA" id="ARBA00004457"/>
    </source>
</evidence>
<dbReference type="OrthoDB" id="270930at2759"/>
<evidence type="ECO:0000259" key="9">
    <source>
        <dbReference type="Pfam" id="PF07970"/>
    </source>
</evidence>
<comment type="similarity">
    <text evidence="3">Belongs to the ERGIC family.</text>
</comment>
<evidence type="ECO:0000256" key="4">
    <source>
        <dbReference type="ARBA" id="ARBA00022692"/>
    </source>
</evidence>
<dbReference type="GO" id="GO:0006890">
    <property type="term" value="P:retrograde vesicle-mediated transport, Golgi to endoplasmic reticulum"/>
    <property type="evidence" value="ECO:0007669"/>
    <property type="project" value="TreeGrafter"/>
</dbReference>
<dbReference type="GO" id="GO:0030134">
    <property type="term" value="C:COPII-coated ER to Golgi transport vesicle"/>
    <property type="evidence" value="ECO:0007669"/>
    <property type="project" value="TreeGrafter"/>
</dbReference>
<feature type="transmembrane region" description="Helical" evidence="8">
    <location>
        <begin position="28"/>
        <end position="46"/>
    </location>
</feature>
<dbReference type="GO" id="GO:0006888">
    <property type="term" value="P:endoplasmic reticulum to Golgi vesicle-mediated transport"/>
    <property type="evidence" value="ECO:0007669"/>
    <property type="project" value="TreeGrafter"/>
</dbReference>
<dbReference type="GO" id="GO:0033116">
    <property type="term" value="C:endoplasmic reticulum-Golgi intermediate compartment membrane"/>
    <property type="evidence" value="ECO:0007669"/>
    <property type="project" value="UniProtKB-SubCell"/>
</dbReference>
<comment type="subcellular location">
    <subcellularLocation>
        <location evidence="2">Endoplasmic reticulum-Golgi intermediate compartment membrane</location>
        <topology evidence="2">Multi-pass membrane protein</topology>
    </subcellularLocation>
    <subcellularLocation>
        <location evidence="1">Golgi apparatus</location>
        <location evidence="1">cis-Golgi network membrane</location>
        <topology evidence="1">Multi-pass membrane protein</topology>
    </subcellularLocation>
</comment>
<dbReference type="KEGG" id="aten:116292309"/>
<dbReference type="AlphaFoldDB" id="A0A6P8HKM6"/>
<dbReference type="InParanoid" id="A0A6P8HKM6"/>
<keyword evidence="11" id="KW-1185">Reference proteome</keyword>
<organism evidence="11 12">
    <name type="scientific">Actinia tenebrosa</name>
    <name type="common">Australian red waratah sea anemone</name>
    <dbReference type="NCBI Taxonomy" id="6105"/>
    <lineage>
        <taxon>Eukaryota</taxon>
        <taxon>Metazoa</taxon>
        <taxon>Cnidaria</taxon>
        <taxon>Anthozoa</taxon>
        <taxon>Hexacorallia</taxon>
        <taxon>Actiniaria</taxon>
        <taxon>Actiniidae</taxon>
        <taxon>Actinia</taxon>
    </lineage>
</organism>
<dbReference type="PANTHER" id="PTHR10984">
    <property type="entry name" value="ENDOPLASMIC RETICULUM-GOLGI INTERMEDIATE COMPARTMENT PROTEIN"/>
    <property type="match status" value="1"/>
</dbReference>
<name>A0A6P8HKM6_ACTTE</name>
<dbReference type="PANTHER" id="PTHR10984:SF25">
    <property type="entry name" value="ENDOPLASMIC RETICULUM-GOLGI INTERMEDIATE COMPARTMENT PROTEIN 3"/>
    <property type="match status" value="1"/>
</dbReference>
<feature type="domain" description="Endoplasmic reticulum vesicle transporter C-terminal" evidence="9">
    <location>
        <begin position="148"/>
        <end position="413"/>
    </location>
</feature>
<evidence type="ECO:0000256" key="5">
    <source>
        <dbReference type="ARBA" id="ARBA00022989"/>
    </source>
</evidence>
<dbReference type="InterPro" id="IPR039542">
    <property type="entry name" value="Erv_N"/>
</dbReference>
<dbReference type="GeneID" id="116292309"/>
<dbReference type="Pfam" id="PF13850">
    <property type="entry name" value="ERGIC_N"/>
    <property type="match status" value="1"/>
</dbReference>
<evidence type="ECO:0000256" key="3">
    <source>
        <dbReference type="ARBA" id="ARBA00005648"/>
    </source>
</evidence>